<dbReference type="InterPro" id="IPR019410">
    <property type="entry name" value="Methyltransf_16"/>
</dbReference>
<dbReference type="PANTHER" id="PTHR14614">
    <property type="entry name" value="HEPATOCELLULAR CARCINOMA-ASSOCIATED ANTIGEN"/>
    <property type="match status" value="1"/>
</dbReference>
<protein>
    <submittedName>
        <fullName evidence="2">Uncharacterized protein</fullName>
    </submittedName>
</protein>
<dbReference type="Gene3D" id="3.40.50.150">
    <property type="entry name" value="Vaccinia Virus protein VP39"/>
    <property type="match status" value="1"/>
</dbReference>
<dbReference type="EMBL" id="JADGMS010000009">
    <property type="protein sequence ID" value="KAF9675167.1"/>
    <property type="molecule type" value="Genomic_DNA"/>
</dbReference>
<dbReference type="Proteomes" id="UP000657918">
    <property type="component" value="Unassembled WGS sequence"/>
</dbReference>
<dbReference type="InterPro" id="IPR029063">
    <property type="entry name" value="SAM-dependent_MTases_sf"/>
</dbReference>
<keyword evidence="3" id="KW-1185">Reference proteome</keyword>
<organism evidence="2 3">
    <name type="scientific">Salix dunnii</name>
    <dbReference type="NCBI Taxonomy" id="1413687"/>
    <lineage>
        <taxon>Eukaryota</taxon>
        <taxon>Viridiplantae</taxon>
        <taxon>Streptophyta</taxon>
        <taxon>Embryophyta</taxon>
        <taxon>Tracheophyta</taxon>
        <taxon>Spermatophyta</taxon>
        <taxon>Magnoliopsida</taxon>
        <taxon>eudicotyledons</taxon>
        <taxon>Gunneridae</taxon>
        <taxon>Pentapetalae</taxon>
        <taxon>rosids</taxon>
        <taxon>fabids</taxon>
        <taxon>Malpighiales</taxon>
        <taxon>Salicaceae</taxon>
        <taxon>Saliceae</taxon>
        <taxon>Salix</taxon>
    </lineage>
</organism>
<dbReference type="SUPFAM" id="SSF53335">
    <property type="entry name" value="S-adenosyl-L-methionine-dependent methyltransferases"/>
    <property type="match status" value="1"/>
</dbReference>
<dbReference type="OrthoDB" id="413520at2759"/>
<proteinExistence type="predicted"/>
<dbReference type="Pfam" id="PF10294">
    <property type="entry name" value="Methyltransf_16"/>
    <property type="match status" value="1"/>
</dbReference>
<sequence length="367" mass="41308">MEPDRLNSPSTSAIRLEVLGHQLQFSQDPNSKHLGTTVWDASMVLVKFLMDLMSLEKRQDKDKVWGGGGDLKIHWLFQERNCRRGRFCPSKLKGKRVIELGAGCGVAGFGMALLGCDVVATDQIEVLPLLMRNAERNTSRIMQKDSNSDSFGSIQVAELDWGNEDHIRAVDPPFDYIIGTDVSMTSSSILEPASVKCLIFSFFAYKVYAEHLLDPLLQTILALSGPKTSILLGYEIRSTNVHERMLDMWKKNFEVKTVPKAKMDCNYQHPSIQLYIMRLKPPAGIIENRISELEQQTDEVEMVDKALKDDKNGGSSNTKNRLEDCSSDKVHEDCELAMKIPNGKLTDWEARRLGSMTARLLQDVKIT</sequence>
<accession>A0A835JPT3</accession>
<feature type="region of interest" description="Disordered" evidence="1">
    <location>
        <begin position="307"/>
        <end position="326"/>
    </location>
</feature>
<dbReference type="PANTHER" id="PTHR14614:SF98">
    <property type="entry name" value="S-ADENOSYL-L-METHIONINE-DEPENDENT METHYLTRANSFERASES SUPERFAMILY PROTEIN"/>
    <property type="match status" value="1"/>
</dbReference>
<reference evidence="2 3" key="1">
    <citation type="submission" date="2020-10" db="EMBL/GenBank/DDBJ databases">
        <title>Plant Genome Project.</title>
        <authorList>
            <person name="Zhang R.-G."/>
        </authorList>
    </citation>
    <scope>NUCLEOTIDE SEQUENCE [LARGE SCALE GENOMIC DNA]</scope>
    <source>
        <strain evidence="2">FAFU-HL-1</strain>
        <tissue evidence="2">Leaf</tissue>
    </source>
</reference>
<gene>
    <name evidence="2" type="ORF">SADUNF_Sadunf09G0003900</name>
</gene>
<name>A0A835JPT3_9ROSI</name>
<evidence type="ECO:0000256" key="1">
    <source>
        <dbReference type="SAM" id="MobiDB-lite"/>
    </source>
</evidence>
<evidence type="ECO:0000313" key="2">
    <source>
        <dbReference type="EMBL" id="KAF9675167.1"/>
    </source>
</evidence>
<evidence type="ECO:0000313" key="3">
    <source>
        <dbReference type="Proteomes" id="UP000657918"/>
    </source>
</evidence>
<comment type="caution">
    <text evidence="2">The sequence shown here is derived from an EMBL/GenBank/DDBJ whole genome shotgun (WGS) entry which is preliminary data.</text>
</comment>
<dbReference type="AlphaFoldDB" id="A0A835JPT3"/>